<dbReference type="PANTHER" id="PTHR30157:SF0">
    <property type="entry name" value="NADPH-DEPENDENT FERRIC-CHELATE REDUCTASE"/>
    <property type="match status" value="1"/>
</dbReference>
<dbReference type="InterPro" id="IPR039261">
    <property type="entry name" value="FNR_nucleotide-bd"/>
</dbReference>
<evidence type="ECO:0000313" key="3">
    <source>
        <dbReference type="Proteomes" id="UP001165092"/>
    </source>
</evidence>
<dbReference type="EMBL" id="BSQG01000001">
    <property type="protein sequence ID" value="GLU46263.1"/>
    <property type="molecule type" value="Genomic_DNA"/>
</dbReference>
<gene>
    <name evidence="2" type="ORF">Nans01_06140</name>
</gene>
<dbReference type="PANTHER" id="PTHR30157">
    <property type="entry name" value="FERRIC REDUCTASE, NADPH-DEPENDENT"/>
    <property type="match status" value="1"/>
</dbReference>
<dbReference type="Gene3D" id="3.40.50.80">
    <property type="entry name" value="Nucleotide-binding domain of ferredoxin-NADP reductase (FNR) module"/>
    <property type="match status" value="1"/>
</dbReference>
<dbReference type="RefSeq" id="WP_285757113.1">
    <property type="nucleotide sequence ID" value="NZ_BSQG01000001.1"/>
</dbReference>
<protein>
    <submittedName>
        <fullName evidence="2">Siderophore-interacting protein</fullName>
    </submittedName>
</protein>
<sequence>MPARPSARAALVEVSAVRRVSPQMARVTFTGPGVTGLPARGYDHWFRFFLPLNDQQDPVLPATEDWWNEWKAMPENVRPVIRNYTVRQHRPRAGEIDVDFVLHGDTGPATRWASRAQPGDRAGLLEQGIMFDRAAHPGRPLIAGDETALPAIAGIMASLEHDDRAEVYIEVADAAEEQELAAPPGVRVHWIHRSEGPENGVLDAIRRAELPADLGHTWLAGESSVVTSVRRHLVNDRGVAKKDISFCGYWRRDKSVDEA</sequence>
<dbReference type="Proteomes" id="UP001165092">
    <property type="component" value="Unassembled WGS sequence"/>
</dbReference>
<dbReference type="SUPFAM" id="SSF63380">
    <property type="entry name" value="Riboflavin synthase domain-like"/>
    <property type="match status" value="1"/>
</dbReference>
<reference evidence="2" key="1">
    <citation type="submission" date="2023-02" db="EMBL/GenBank/DDBJ databases">
        <title>Nocardiopsis ansamitocini NBRC 112285.</title>
        <authorList>
            <person name="Ichikawa N."/>
            <person name="Sato H."/>
            <person name="Tonouchi N."/>
        </authorList>
    </citation>
    <scope>NUCLEOTIDE SEQUENCE</scope>
    <source>
        <strain evidence="2">NBRC 112285</strain>
    </source>
</reference>
<name>A0A9W6UHE3_9ACTN</name>
<dbReference type="InterPro" id="IPR017938">
    <property type="entry name" value="Riboflavin_synthase-like_b-brl"/>
</dbReference>
<dbReference type="InterPro" id="IPR017927">
    <property type="entry name" value="FAD-bd_FR_type"/>
</dbReference>
<keyword evidence="3" id="KW-1185">Reference proteome</keyword>
<evidence type="ECO:0000259" key="1">
    <source>
        <dbReference type="PROSITE" id="PS51384"/>
    </source>
</evidence>
<dbReference type="CDD" id="cd06193">
    <property type="entry name" value="siderophore_interacting"/>
    <property type="match status" value="1"/>
</dbReference>
<dbReference type="PROSITE" id="PS51384">
    <property type="entry name" value="FAD_FR"/>
    <property type="match status" value="1"/>
</dbReference>
<dbReference type="InterPro" id="IPR007037">
    <property type="entry name" value="SIP_rossman_dom"/>
</dbReference>
<organism evidence="2 3">
    <name type="scientific">Nocardiopsis ansamitocini</name>
    <dbReference type="NCBI Taxonomy" id="1670832"/>
    <lineage>
        <taxon>Bacteria</taxon>
        <taxon>Bacillati</taxon>
        <taxon>Actinomycetota</taxon>
        <taxon>Actinomycetes</taxon>
        <taxon>Streptosporangiales</taxon>
        <taxon>Nocardiopsidaceae</taxon>
        <taxon>Nocardiopsis</taxon>
    </lineage>
</organism>
<dbReference type="Pfam" id="PF08021">
    <property type="entry name" value="FAD_binding_9"/>
    <property type="match status" value="1"/>
</dbReference>
<comment type="caution">
    <text evidence="2">The sequence shown here is derived from an EMBL/GenBank/DDBJ whole genome shotgun (WGS) entry which is preliminary data.</text>
</comment>
<dbReference type="InterPro" id="IPR013113">
    <property type="entry name" value="SIP_FAD-bd"/>
</dbReference>
<dbReference type="Pfam" id="PF04954">
    <property type="entry name" value="SIP"/>
    <property type="match status" value="1"/>
</dbReference>
<dbReference type="AlphaFoldDB" id="A0A9W6UHE3"/>
<dbReference type="GO" id="GO:0016491">
    <property type="term" value="F:oxidoreductase activity"/>
    <property type="evidence" value="ECO:0007669"/>
    <property type="project" value="InterPro"/>
</dbReference>
<feature type="domain" description="FAD-binding FR-type" evidence="1">
    <location>
        <begin position="7"/>
        <end position="134"/>
    </location>
</feature>
<dbReference type="Gene3D" id="2.40.30.10">
    <property type="entry name" value="Translation factors"/>
    <property type="match status" value="1"/>
</dbReference>
<proteinExistence type="predicted"/>
<evidence type="ECO:0000313" key="2">
    <source>
        <dbReference type="EMBL" id="GLU46263.1"/>
    </source>
</evidence>
<accession>A0A9W6UHE3</accession>
<dbReference type="InterPro" id="IPR039374">
    <property type="entry name" value="SIP_fam"/>
</dbReference>